<comment type="caution">
    <text evidence="1">The sequence shown here is derived from an EMBL/GenBank/DDBJ whole genome shotgun (WGS) entry which is preliminary data.</text>
</comment>
<gene>
    <name evidence="1" type="ORF">FSP39_016027</name>
</gene>
<dbReference type="Gene3D" id="1.10.1410.40">
    <property type="match status" value="1"/>
</dbReference>
<organism evidence="1 2">
    <name type="scientific">Pinctada imbricata</name>
    <name type="common">Atlantic pearl-oyster</name>
    <name type="synonym">Pinctada martensii</name>
    <dbReference type="NCBI Taxonomy" id="66713"/>
    <lineage>
        <taxon>Eukaryota</taxon>
        <taxon>Metazoa</taxon>
        <taxon>Spiralia</taxon>
        <taxon>Lophotrochozoa</taxon>
        <taxon>Mollusca</taxon>
        <taxon>Bivalvia</taxon>
        <taxon>Autobranchia</taxon>
        <taxon>Pteriomorphia</taxon>
        <taxon>Pterioida</taxon>
        <taxon>Pterioidea</taxon>
        <taxon>Pteriidae</taxon>
        <taxon>Pinctada</taxon>
    </lineage>
</organism>
<evidence type="ECO:0000313" key="1">
    <source>
        <dbReference type="EMBL" id="KAK3084594.1"/>
    </source>
</evidence>
<evidence type="ECO:0000313" key="2">
    <source>
        <dbReference type="Proteomes" id="UP001186944"/>
    </source>
</evidence>
<name>A0AA89BRA1_PINIB</name>
<accession>A0AA89BRA1</accession>
<protein>
    <submittedName>
        <fullName evidence="1">Uncharacterized protein</fullName>
    </submittedName>
</protein>
<dbReference type="EMBL" id="VSWD01000013">
    <property type="protein sequence ID" value="KAK3084594.1"/>
    <property type="molecule type" value="Genomic_DNA"/>
</dbReference>
<proteinExistence type="predicted"/>
<sequence length="382" mass="45083">MNNRQTTWLQQDFLKWFWVCFRRLISWVVNGYCPNFFIPENNMFLGKIQGRSKKVLLSHLVSLYRDGYNVFLRCDTLRYKLTATTTLFQSHFPKAAEDIDLILEIVHNLRSNCDMNDMCRIISYQQYLIGTHPSCIMIGKVFLQYYSQKFLFCAAQMLELTSNSTCNKTMYKIIRKIIRAIKEHGYDLCSHKILSALVFYKFGMDRHVVRSALHIRDCMEERQVITTVQYNLTWQYEVQGGKFTSFNSMMKNYLLCGIDLDKHTYFPDLYEEHKASCCRISYSPMVLVDLMLYLSYNTLSMFSSAESVLLHLKRLINYDLEYHISKYDKAISWEILGVCQEIGGHFHDAYLSYQRALREEKATSFRGATVARIEKITFLNRF</sequence>
<dbReference type="AlphaFoldDB" id="A0AA89BRA1"/>
<reference evidence="1" key="1">
    <citation type="submission" date="2019-08" db="EMBL/GenBank/DDBJ databases">
        <title>The improved chromosome-level genome for the pearl oyster Pinctada fucata martensii using PacBio sequencing and Hi-C.</title>
        <authorList>
            <person name="Zheng Z."/>
        </authorList>
    </citation>
    <scope>NUCLEOTIDE SEQUENCE</scope>
    <source>
        <strain evidence="1">ZZ-2019</strain>
        <tissue evidence="1">Adductor muscle</tissue>
    </source>
</reference>
<dbReference type="Proteomes" id="UP001186944">
    <property type="component" value="Unassembled WGS sequence"/>
</dbReference>
<keyword evidence="2" id="KW-1185">Reference proteome</keyword>